<evidence type="ECO:0000256" key="7">
    <source>
        <dbReference type="ARBA" id="ARBA00023239"/>
    </source>
</evidence>
<reference evidence="11" key="1">
    <citation type="submission" date="2016-06" db="EMBL/GenBank/DDBJ databases">
        <title>Draft genome sequence of Desulfoplanes formicivorans strain Pf12B.</title>
        <authorList>
            <person name="Watanabe M."/>
            <person name="Kojima H."/>
            <person name="Fukui M."/>
        </authorList>
    </citation>
    <scope>NUCLEOTIDE SEQUENCE [LARGE SCALE GENOMIC DNA]</scope>
    <source>
        <strain evidence="11">Pf12B</strain>
    </source>
</reference>
<dbReference type="InterPro" id="IPR006626">
    <property type="entry name" value="PbH1"/>
</dbReference>
<comment type="cofactor">
    <cofactor evidence="1">
        <name>Ca(2+)</name>
        <dbReference type="ChEBI" id="CHEBI:29108"/>
    </cofactor>
</comment>
<gene>
    <name evidence="10" type="ORF">DPF_0046</name>
</gene>
<dbReference type="AlphaFoldDB" id="A0A194ADD9"/>
<accession>A0A194ADD9</accession>
<dbReference type="InterPro" id="IPR052052">
    <property type="entry name" value="Polysaccharide_Lyase_9"/>
</dbReference>
<proteinExistence type="inferred from homology"/>
<keyword evidence="11" id="KW-1185">Reference proteome</keyword>
<dbReference type="InterPro" id="IPR039448">
    <property type="entry name" value="Beta_helix"/>
</dbReference>
<dbReference type="GO" id="GO:0016837">
    <property type="term" value="F:carbon-oxygen lyase activity, acting on polysaccharides"/>
    <property type="evidence" value="ECO:0007669"/>
    <property type="project" value="TreeGrafter"/>
</dbReference>
<dbReference type="InterPro" id="IPR011050">
    <property type="entry name" value="Pectin_lyase_fold/virulence"/>
</dbReference>
<dbReference type="PANTHER" id="PTHR40088">
    <property type="entry name" value="PECTATE LYASE (EUROFUNG)"/>
    <property type="match status" value="1"/>
</dbReference>
<evidence type="ECO:0000256" key="1">
    <source>
        <dbReference type="ARBA" id="ARBA00001913"/>
    </source>
</evidence>
<dbReference type="GO" id="GO:0046872">
    <property type="term" value="F:metal ion binding"/>
    <property type="evidence" value="ECO:0007669"/>
    <property type="project" value="UniProtKB-KW"/>
</dbReference>
<evidence type="ECO:0000256" key="6">
    <source>
        <dbReference type="ARBA" id="ARBA00022837"/>
    </source>
</evidence>
<evidence type="ECO:0000313" key="11">
    <source>
        <dbReference type="Proteomes" id="UP000095200"/>
    </source>
</evidence>
<keyword evidence="7" id="KW-0456">Lyase</keyword>
<keyword evidence="4" id="KW-0479">Metal-binding</keyword>
<dbReference type="PANTHER" id="PTHR40088:SF1">
    <property type="entry name" value="PECTATE LYASE PEL9"/>
    <property type="match status" value="1"/>
</dbReference>
<protein>
    <recommendedName>
        <fullName evidence="9">Right handed beta helix domain-containing protein</fullName>
    </recommendedName>
</protein>
<evidence type="ECO:0000256" key="4">
    <source>
        <dbReference type="ARBA" id="ARBA00022723"/>
    </source>
</evidence>
<sequence length="556" mass="60367">MISFAFADTYYVSNIDGDDQNSGKSPATPWKSLQKVSSSAFSPGDKILLKKNQVWSESLIVSSSGSDGKPITYGSYGEGNNPLIKLTTTFKDWTLETSSGSKKIWKGRIPNNKNAHSAAWNGARLPAYLGYAASDVWWEAPKSLVDMKNNYYYSPLNSDVFYFRNDSGNPGAMEIAHRDVGIKVDGKQYVIIDGIDVFGPGGLQIDVTNCKYVTVKNLTASNSAYRGCMIKGNSEYCVFENMKAFHHRSTGIYLNHAGANNVIKNCESYANGNLPTDMGDQGCFGIESSPNNTIQDCYAHDNGHPGVEHIDAAISVYESPGCSVKRCLIKNSADKALMFAGDTRDCVAAYNVIDGWGVYGDSITAWPSVDGLRLGGGESSARIFNTKIINNLFINGGKTIKAGYAALRIQYRENAGTIVANNIFYNNSGNLEVNAQSKDGFSNWKFSNNVYYRGSGATISWAGKSYDFNRIVGKSPGYFTYDQGQGEGSIMGDPKLVSNKMDLLSDSPCIDAGIDVGESLDFHGRPVPVGRGVDIGPFEYQGGTYIQPPQGLKIED</sequence>
<keyword evidence="5" id="KW-0732">Signal</keyword>
<feature type="domain" description="Right handed beta helix" evidence="9">
    <location>
        <begin position="178"/>
        <end position="307"/>
    </location>
</feature>
<organism evidence="10 11">
    <name type="scientific">Desulfoplanes formicivorans</name>
    <dbReference type="NCBI Taxonomy" id="1592317"/>
    <lineage>
        <taxon>Bacteria</taxon>
        <taxon>Pseudomonadati</taxon>
        <taxon>Thermodesulfobacteriota</taxon>
        <taxon>Desulfovibrionia</taxon>
        <taxon>Desulfovibrionales</taxon>
        <taxon>Desulfoplanaceae</taxon>
        <taxon>Desulfoplanes</taxon>
    </lineage>
</organism>
<dbReference type="SMART" id="SM00710">
    <property type="entry name" value="PbH1"/>
    <property type="match status" value="8"/>
</dbReference>
<keyword evidence="3" id="KW-0964">Secreted</keyword>
<comment type="similarity">
    <text evidence="8">Belongs to the polysaccharide lyase 9 family.</text>
</comment>
<evidence type="ECO:0000256" key="2">
    <source>
        <dbReference type="ARBA" id="ARBA00004613"/>
    </source>
</evidence>
<dbReference type="InterPro" id="IPR012334">
    <property type="entry name" value="Pectin_lyas_fold"/>
</dbReference>
<evidence type="ECO:0000313" key="10">
    <source>
        <dbReference type="EMBL" id="GAU07368.1"/>
    </source>
</evidence>
<evidence type="ECO:0000256" key="8">
    <source>
        <dbReference type="ARBA" id="ARBA00038263"/>
    </source>
</evidence>
<evidence type="ECO:0000259" key="9">
    <source>
        <dbReference type="Pfam" id="PF13229"/>
    </source>
</evidence>
<dbReference type="Pfam" id="PF13229">
    <property type="entry name" value="Beta_helix"/>
    <property type="match status" value="1"/>
</dbReference>
<evidence type="ECO:0000256" key="3">
    <source>
        <dbReference type="ARBA" id="ARBA00022525"/>
    </source>
</evidence>
<name>A0A194ADD9_9BACT</name>
<dbReference type="GO" id="GO:0005576">
    <property type="term" value="C:extracellular region"/>
    <property type="evidence" value="ECO:0007669"/>
    <property type="project" value="UniProtKB-SubCell"/>
</dbReference>
<dbReference type="EMBL" id="BDFE01000003">
    <property type="protein sequence ID" value="GAU07368.1"/>
    <property type="molecule type" value="Genomic_DNA"/>
</dbReference>
<dbReference type="NCBIfam" id="NF041518">
    <property type="entry name" value="choice_anch_Q"/>
    <property type="match status" value="1"/>
</dbReference>
<keyword evidence="6" id="KW-0106">Calcium</keyword>
<dbReference type="Proteomes" id="UP000095200">
    <property type="component" value="Unassembled WGS sequence"/>
</dbReference>
<dbReference type="STRING" id="1592317.DPF_0046"/>
<evidence type="ECO:0000256" key="5">
    <source>
        <dbReference type="ARBA" id="ARBA00022729"/>
    </source>
</evidence>
<comment type="subcellular location">
    <subcellularLocation>
        <location evidence="2">Secreted</location>
    </subcellularLocation>
</comment>
<dbReference type="SUPFAM" id="SSF51126">
    <property type="entry name" value="Pectin lyase-like"/>
    <property type="match status" value="1"/>
</dbReference>
<comment type="caution">
    <text evidence="10">The sequence shown here is derived from an EMBL/GenBank/DDBJ whole genome shotgun (WGS) entry which is preliminary data.</text>
</comment>
<dbReference type="Gene3D" id="2.160.20.10">
    <property type="entry name" value="Single-stranded right-handed beta-helix, Pectin lyase-like"/>
    <property type="match status" value="2"/>
</dbReference>
<dbReference type="InterPro" id="IPR059226">
    <property type="entry name" value="Choice_anch_Q_dom"/>
</dbReference>